<evidence type="ECO:0000313" key="2">
    <source>
        <dbReference type="Proteomes" id="UP000775213"/>
    </source>
</evidence>
<proteinExistence type="predicted"/>
<dbReference type="AlphaFoldDB" id="A0AAV7H8D8"/>
<dbReference type="EMBL" id="JAGFBR010000007">
    <property type="protein sequence ID" value="KAH0464364.1"/>
    <property type="molecule type" value="Genomic_DNA"/>
</dbReference>
<accession>A0AAV7H8D8</accession>
<evidence type="ECO:0000313" key="1">
    <source>
        <dbReference type="EMBL" id="KAH0464364.1"/>
    </source>
</evidence>
<name>A0AAV7H8D8_DENCH</name>
<reference evidence="1 2" key="1">
    <citation type="journal article" date="2021" name="Hortic Res">
        <title>Chromosome-scale assembly of the Dendrobium chrysotoxum genome enhances the understanding of orchid evolution.</title>
        <authorList>
            <person name="Zhang Y."/>
            <person name="Zhang G.Q."/>
            <person name="Zhang D."/>
            <person name="Liu X.D."/>
            <person name="Xu X.Y."/>
            <person name="Sun W.H."/>
            <person name="Yu X."/>
            <person name="Zhu X."/>
            <person name="Wang Z.W."/>
            <person name="Zhao X."/>
            <person name="Zhong W.Y."/>
            <person name="Chen H."/>
            <person name="Yin W.L."/>
            <person name="Huang T."/>
            <person name="Niu S.C."/>
            <person name="Liu Z.J."/>
        </authorList>
    </citation>
    <scope>NUCLEOTIDE SEQUENCE [LARGE SCALE GENOMIC DNA]</scope>
    <source>
        <strain evidence="1">Lindl</strain>
    </source>
</reference>
<gene>
    <name evidence="1" type="ORF">IEQ34_007150</name>
</gene>
<dbReference type="Proteomes" id="UP000775213">
    <property type="component" value="Unassembled WGS sequence"/>
</dbReference>
<keyword evidence="2" id="KW-1185">Reference proteome</keyword>
<comment type="caution">
    <text evidence="1">The sequence shown here is derived from an EMBL/GenBank/DDBJ whole genome shotgun (WGS) entry which is preliminary data.</text>
</comment>
<organism evidence="1 2">
    <name type="scientific">Dendrobium chrysotoxum</name>
    <name type="common">Orchid</name>
    <dbReference type="NCBI Taxonomy" id="161865"/>
    <lineage>
        <taxon>Eukaryota</taxon>
        <taxon>Viridiplantae</taxon>
        <taxon>Streptophyta</taxon>
        <taxon>Embryophyta</taxon>
        <taxon>Tracheophyta</taxon>
        <taxon>Spermatophyta</taxon>
        <taxon>Magnoliopsida</taxon>
        <taxon>Liliopsida</taxon>
        <taxon>Asparagales</taxon>
        <taxon>Orchidaceae</taxon>
        <taxon>Epidendroideae</taxon>
        <taxon>Malaxideae</taxon>
        <taxon>Dendrobiinae</taxon>
        <taxon>Dendrobium</taxon>
    </lineage>
</organism>
<sequence length="96" mass="11394">MNKKNIYQPLIFQNMWLLEDTFFNVLQSNWHAPLFPFDNVWVRPRLHRYEISIVDHLISSGDPVVPWSCPNCGINPTVTALIQRDLICRFKLRNIQ</sequence>
<protein>
    <submittedName>
        <fullName evidence="1">Uncharacterized protein</fullName>
    </submittedName>
</protein>